<keyword evidence="3" id="KW-1185">Reference proteome</keyword>
<dbReference type="EMBL" id="CP002051">
    <property type="protein sequence ID" value="ADI32611.1"/>
    <property type="molecule type" value="Genomic_DNA"/>
</dbReference>
<dbReference type="KEGG" id="shc:Shell_1523"/>
<dbReference type="SUPFAM" id="SSF88697">
    <property type="entry name" value="PUA domain-like"/>
    <property type="match status" value="1"/>
</dbReference>
<dbReference type="eggNOG" id="arCOG00985">
    <property type="taxonomic scope" value="Archaea"/>
</dbReference>
<proteinExistence type="predicted"/>
<dbReference type="PROSITE" id="PS50890">
    <property type="entry name" value="PUA"/>
    <property type="match status" value="1"/>
</dbReference>
<dbReference type="Gene3D" id="2.30.130.10">
    <property type="entry name" value="PUA domain"/>
    <property type="match status" value="1"/>
</dbReference>
<evidence type="ECO:0000259" key="1">
    <source>
        <dbReference type="SMART" id="SM00359"/>
    </source>
</evidence>
<dbReference type="AlphaFoldDB" id="D7DA15"/>
<dbReference type="PIRSF" id="PIRSF005067">
    <property type="entry name" value="Tma_RNA-bind_prd"/>
    <property type="match status" value="1"/>
</dbReference>
<evidence type="ECO:0000313" key="3">
    <source>
        <dbReference type="Proteomes" id="UP000002573"/>
    </source>
</evidence>
<sequence length="161" mass="18488">MARRYVLSKRERRRLLEELEQRYGSIGVGKNDVVEIFEERNKFKILIINNVPAFIFYEDKWIPHLKYLLRNPNIKAPIVVVDMGAVKPLLRGADLMAPGIREIIGVFGRGDVIVVVEEKYRKPFVTGIALVDSNDIVSGKIKKGKVVKNIHRIGDSFWNML</sequence>
<gene>
    <name evidence="2" type="ordered locus">Shell_1523</name>
</gene>
<dbReference type="GO" id="GO:0003723">
    <property type="term" value="F:RNA binding"/>
    <property type="evidence" value="ECO:0007669"/>
    <property type="project" value="InterPro"/>
</dbReference>
<dbReference type="PANTHER" id="PTHR22798:SF0">
    <property type="entry name" value="MALIGNANT T-CELL-AMPLIFIED SEQUENCE 1"/>
    <property type="match status" value="1"/>
</dbReference>
<dbReference type="RefSeq" id="WP_013143809.1">
    <property type="nucleotide sequence ID" value="NC_014205.1"/>
</dbReference>
<dbReference type="NCBIfam" id="TIGR00451">
    <property type="entry name" value="unchar_dom_2"/>
    <property type="match status" value="1"/>
</dbReference>
<dbReference type="InterPro" id="IPR004521">
    <property type="entry name" value="Uncharacterised_CHP00451"/>
</dbReference>
<dbReference type="PANTHER" id="PTHR22798">
    <property type="entry name" value="MCT-1 PROTEIN"/>
    <property type="match status" value="1"/>
</dbReference>
<name>D7DA15_STAHD</name>
<dbReference type="InterPro" id="IPR016437">
    <property type="entry name" value="MCT-1/Tma20"/>
</dbReference>
<dbReference type="SMART" id="SM00359">
    <property type="entry name" value="PUA"/>
    <property type="match status" value="1"/>
</dbReference>
<dbReference type="InterPro" id="IPR015266">
    <property type="entry name" value="DUF1947"/>
</dbReference>
<organism evidence="2 3">
    <name type="scientific">Staphylothermus hellenicus (strain DSM 12710 / JCM 10830 / BK20S6-10-b1 / P8)</name>
    <dbReference type="NCBI Taxonomy" id="591019"/>
    <lineage>
        <taxon>Archaea</taxon>
        <taxon>Thermoproteota</taxon>
        <taxon>Thermoprotei</taxon>
        <taxon>Desulfurococcales</taxon>
        <taxon>Desulfurococcaceae</taxon>
        <taxon>Staphylothermus</taxon>
    </lineage>
</organism>
<reference evidence="3" key="1">
    <citation type="submission" date="2010-05" db="EMBL/GenBank/DDBJ databases">
        <title>Complete sequence of Staphylothermus hellenicus DSM 12710.</title>
        <authorList>
            <consortium name="US DOE Joint Genome Institute"/>
            <person name="Lucas S."/>
            <person name="Copeland A."/>
            <person name="Lapidus A."/>
            <person name="Cheng J.-F."/>
            <person name="Bruce D."/>
            <person name="Goodwin L."/>
            <person name="Pitluck S."/>
            <person name="Davenport K."/>
            <person name="Detter J.C."/>
            <person name="Han C."/>
            <person name="Tapia R."/>
            <person name="Larimer F."/>
            <person name="Land M."/>
            <person name="Hauser L."/>
            <person name="Kyrpides N."/>
            <person name="Mikhailova N."/>
            <person name="Anderson I.J."/>
            <person name="Woyke T."/>
        </authorList>
    </citation>
    <scope>NUCLEOTIDE SEQUENCE [LARGE SCALE GENOMIC DNA]</scope>
    <source>
        <strain evidence="3">DSM 12710 / JCM 10830 / BK20S6-10-b1 / P8</strain>
    </source>
</reference>
<feature type="domain" description="PUA" evidence="1">
    <location>
        <begin position="77"/>
        <end position="154"/>
    </location>
</feature>
<dbReference type="GeneID" id="9234814"/>
<dbReference type="STRING" id="591019.Shell_1523"/>
<dbReference type="InterPro" id="IPR036974">
    <property type="entry name" value="PUA_sf"/>
</dbReference>
<dbReference type="InterPro" id="IPR022430">
    <property type="entry name" value="CHP03684"/>
</dbReference>
<dbReference type="HOGENOM" id="CLU_090468_1_1_2"/>
<dbReference type="NCBIfam" id="TIGR03684">
    <property type="entry name" value="arCOG00985"/>
    <property type="match status" value="1"/>
</dbReference>
<dbReference type="Pfam" id="PF01472">
    <property type="entry name" value="PUA"/>
    <property type="match status" value="1"/>
</dbReference>
<dbReference type="Gene3D" id="3.10.450.120">
    <property type="entry name" value="Pre-PUA domain, domain 1"/>
    <property type="match status" value="1"/>
</dbReference>
<accession>D7DA15</accession>
<dbReference type="GO" id="GO:0001731">
    <property type="term" value="P:formation of translation preinitiation complex"/>
    <property type="evidence" value="ECO:0007669"/>
    <property type="project" value="TreeGrafter"/>
</dbReference>
<protein>
    <submittedName>
        <fullName evidence="2">PUA domain containing protein</fullName>
    </submittedName>
</protein>
<dbReference type="Pfam" id="PF09183">
    <property type="entry name" value="DUF1947"/>
    <property type="match status" value="1"/>
</dbReference>
<dbReference type="OrthoDB" id="27972at2157"/>
<dbReference type="InterPro" id="IPR002478">
    <property type="entry name" value="PUA"/>
</dbReference>
<dbReference type="Proteomes" id="UP000002573">
    <property type="component" value="Chromosome"/>
</dbReference>
<reference evidence="2 3" key="2">
    <citation type="journal article" date="2011" name="Stand. Genomic Sci.">
        <title>Complete genome sequence of Staphylothermus hellenicus P8.</title>
        <authorList>
            <person name="Anderson I."/>
            <person name="Wirth R."/>
            <person name="Lucas S."/>
            <person name="Copeland A."/>
            <person name="Lapidus A."/>
            <person name="Cheng J.F."/>
            <person name="Goodwin L."/>
            <person name="Pitluck S."/>
            <person name="Davenport K."/>
            <person name="Detter J.C."/>
            <person name="Han C."/>
            <person name="Tapia R."/>
            <person name="Land M."/>
            <person name="Hauser L."/>
            <person name="Pati A."/>
            <person name="Mikhailova N."/>
            <person name="Woyke T."/>
            <person name="Klenk H.P."/>
            <person name="Kyrpides N."/>
            <person name="Ivanova N."/>
        </authorList>
    </citation>
    <scope>NUCLEOTIDE SEQUENCE [LARGE SCALE GENOMIC DNA]</scope>
    <source>
        <strain evidence="3">DSM 12710 / JCM 10830 / BK20S6-10-b1 / P8</strain>
    </source>
</reference>
<evidence type="ECO:0000313" key="2">
    <source>
        <dbReference type="EMBL" id="ADI32611.1"/>
    </source>
</evidence>
<dbReference type="InterPro" id="IPR015947">
    <property type="entry name" value="PUA-like_sf"/>
</dbReference>